<evidence type="ECO:0000313" key="3">
    <source>
        <dbReference type="Proteomes" id="UP000009096"/>
    </source>
</evidence>
<dbReference type="AlphaFoldDB" id="W7M5P4"/>
<dbReference type="EMBL" id="CM000582">
    <property type="protein sequence ID" value="EWG40232.1"/>
    <property type="molecule type" value="Genomic_DNA"/>
</dbReference>
<organism evidence="2 3">
    <name type="scientific">Gibberella moniliformis (strain M3125 / FGSC 7600)</name>
    <name type="common">Maize ear and stalk rot fungus</name>
    <name type="synonym">Fusarium verticillioides</name>
    <dbReference type="NCBI Taxonomy" id="334819"/>
    <lineage>
        <taxon>Eukaryota</taxon>
        <taxon>Fungi</taxon>
        <taxon>Dikarya</taxon>
        <taxon>Ascomycota</taxon>
        <taxon>Pezizomycotina</taxon>
        <taxon>Sordariomycetes</taxon>
        <taxon>Hypocreomycetidae</taxon>
        <taxon>Hypocreales</taxon>
        <taxon>Nectriaceae</taxon>
        <taxon>Fusarium</taxon>
        <taxon>Fusarium fujikuroi species complex</taxon>
    </lineage>
</organism>
<dbReference type="VEuPathDB" id="FungiDB:FVEG_15121"/>
<reference evidence="2 3" key="1">
    <citation type="journal article" date="2010" name="Nature">
        <title>Comparative genomics reveals mobile pathogenicity chromosomes in Fusarium.</title>
        <authorList>
            <person name="Ma L.J."/>
            <person name="van der Does H.C."/>
            <person name="Borkovich K.A."/>
            <person name="Coleman J.J."/>
            <person name="Daboussi M.J."/>
            <person name="Di Pietro A."/>
            <person name="Dufresne M."/>
            <person name="Freitag M."/>
            <person name="Grabherr M."/>
            <person name="Henrissat B."/>
            <person name="Houterman P.M."/>
            <person name="Kang S."/>
            <person name="Shim W.B."/>
            <person name="Woloshuk C."/>
            <person name="Xie X."/>
            <person name="Xu J.R."/>
            <person name="Antoniw J."/>
            <person name="Baker S.E."/>
            <person name="Bluhm B.H."/>
            <person name="Breakspear A."/>
            <person name="Brown D.W."/>
            <person name="Butchko R.A."/>
            <person name="Chapman S."/>
            <person name="Coulson R."/>
            <person name="Coutinho P.M."/>
            <person name="Danchin E.G."/>
            <person name="Diener A."/>
            <person name="Gale L.R."/>
            <person name="Gardiner D.M."/>
            <person name="Goff S."/>
            <person name="Hammond-Kosack K.E."/>
            <person name="Hilburn K."/>
            <person name="Hua-Van A."/>
            <person name="Jonkers W."/>
            <person name="Kazan K."/>
            <person name="Kodira C.D."/>
            <person name="Koehrsen M."/>
            <person name="Kumar L."/>
            <person name="Lee Y.H."/>
            <person name="Li L."/>
            <person name="Manners J.M."/>
            <person name="Miranda-Saavedra D."/>
            <person name="Mukherjee M."/>
            <person name="Park G."/>
            <person name="Park J."/>
            <person name="Park S.Y."/>
            <person name="Proctor R.H."/>
            <person name="Regev A."/>
            <person name="Ruiz-Roldan M.C."/>
            <person name="Sain D."/>
            <person name="Sakthikumar S."/>
            <person name="Sykes S."/>
            <person name="Schwartz D.C."/>
            <person name="Turgeon B.G."/>
            <person name="Wapinski I."/>
            <person name="Yoder O."/>
            <person name="Young S."/>
            <person name="Zeng Q."/>
            <person name="Zhou S."/>
            <person name="Galagan J."/>
            <person name="Cuomo C.A."/>
            <person name="Kistler H.C."/>
            <person name="Rep M."/>
        </authorList>
    </citation>
    <scope>NUCLEOTIDE SEQUENCE [LARGE SCALE GENOMIC DNA]</scope>
    <source>
        <strain evidence="3">M3125 / FGSC 7600</strain>
    </source>
</reference>
<feature type="compositionally biased region" description="Polar residues" evidence="1">
    <location>
        <begin position="18"/>
        <end position="27"/>
    </location>
</feature>
<gene>
    <name evidence="2" type="ORF">FVEG_15121</name>
</gene>
<dbReference type="KEGG" id="fvr:FVEG_15121"/>
<dbReference type="GeneID" id="30071997"/>
<dbReference type="RefSeq" id="XP_018746423.1">
    <property type="nucleotide sequence ID" value="XM_018904225.1"/>
</dbReference>
<feature type="region of interest" description="Disordered" evidence="1">
    <location>
        <begin position="18"/>
        <end position="47"/>
    </location>
</feature>
<name>W7M5P4_GIBM7</name>
<sequence length="120" mass="13183">MWLSRHLRRDRAINAASNTLRPVSCGQSPPSAAVPGPSPVSNSPDRLWTPSTRVSRLMLGNDMREPDRTLSFLYDIIYLLRRAMTARAYVCAMGYASIISQSVPGIIEAGPASSSNHFYS</sequence>
<accession>W7M5P4</accession>
<dbReference type="EMBL" id="DS022244">
    <property type="protein sequence ID" value="EWG40232.1"/>
    <property type="molecule type" value="Genomic_DNA"/>
</dbReference>
<proteinExistence type="predicted"/>
<feature type="compositionally biased region" description="Low complexity" evidence="1">
    <location>
        <begin position="28"/>
        <end position="44"/>
    </location>
</feature>
<evidence type="ECO:0000313" key="2">
    <source>
        <dbReference type="EMBL" id="EWG40232.1"/>
    </source>
</evidence>
<keyword evidence="3" id="KW-1185">Reference proteome</keyword>
<protein>
    <submittedName>
        <fullName evidence="2">Uncharacterized protein</fullName>
    </submittedName>
</protein>
<evidence type="ECO:0000256" key="1">
    <source>
        <dbReference type="SAM" id="MobiDB-lite"/>
    </source>
</evidence>
<dbReference type="Proteomes" id="UP000009096">
    <property type="component" value="Chromosome 5"/>
</dbReference>